<dbReference type="InterPro" id="IPR036388">
    <property type="entry name" value="WH-like_DNA-bd_sf"/>
</dbReference>
<dbReference type="Proteomes" id="UP000037146">
    <property type="component" value="Unassembled WGS sequence"/>
</dbReference>
<evidence type="ECO:0000313" key="6">
    <source>
        <dbReference type="EMBL" id="KMY48768.1"/>
    </source>
</evidence>
<dbReference type="SUPFAM" id="SSF53850">
    <property type="entry name" value="Periplasmic binding protein-like II"/>
    <property type="match status" value="1"/>
</dbReference>
<evidence type="ECO:0000313" key="7">
    <source>
        <dbReference type="Proteomes" id="UP000037146"/>
    </source>
</evidence>
<evidence type="ECO:0000256" key="1">
    <source>
        <dbReference type="ARBA" id="ARBA00009437"/>
    </source>
</evidence>
<dbReference type="PROSITE" id="PS50931">
    <property type="entry name" value="HTH_LYSR"/>
    <property type="match status" value="1"/>
</dbReference>
<dbReference type="EMBL" id="LFZW01000001">
    <property type="protein sequence ID" value="KMY48768.1"/>
    <property type="molecule type" value="Genomic_DNA"/>
</dbReference>
<dbReference type="Pfam" id="PF03466">
    <property type="entry name" value="LysR_substrate"/>
    <property type="match status" value="1"/>
</dbReference>
<comment type="similarity">
    <text evidence="1">Belongs to the LysR transcriptional regulatory family.</text>
</comment>
<dbReference type="PANTHER" id="PTHR30419:SF8">
    <property type="entry name" value="NITROGEN ASSIMILATION TRANSCRIPTIONAL ACTIVATOR-RELATED"/>
    <property type="match status" value="1"/>
</dbReference>
<proteinExistence type="inferred from homology"/>
<protein>
    <recommendedName>
        <fullName evidence="5">HTH lysR-type domain-containing protein</fullName>
    </recommendedName>
</protein>
<dbReference type="InterPro" id="IPR005119">
    <property type="entry name" value="LysR_subst-bd"/>
</dbReference>
<dbReference type="PRINTS" id="PR00039">
    <property type="entry name" value="HTHLYSR"/>
</dbReference>
<dbReference type="GO" id="GO:0003700">
    <property type="term" value="F:DNA-binding transcription factor activity"/>
    <property type="evidence" value="ECO:0007669"/>
    <property type="project" value="InterPro"/>
</dbReference>
<evidence type="ECO:0000256" key="4">
    <source>
        <dbReference type="ARBA" id="ARBA00023163"/>
    </source>
</evidence>
<keyword evidence="2" id="KW-0805">Transcription regulation</keyword>
<accession>A0A0K9GQ53</accession>
<dbReference type="FunFam" id="1.10.10.10:FF:000001">
    <property type="entry name" value="LysR family transcriptional regulator"/>
    <property type="match status" value="1"/>
</dbReference>
<name>A0A0K9GQ53_9BACI</name>
<evidence type="ECO:0000259" key="5">
    <source>
        <dbReference type="PROSITE" id="PS50931"/>
    </source>
</evidence>
<evidence type="ECO:0000256" key="3">
    <source>
        <dbReference type="ARBA" id="ARBA00023125"/>
    </source>
</evidence>
<evidence type="ECO:0000256" key="2">
    <source>
        <dbReference type="ARBA" id="ARBA00023015"/>
    </source>
</evidence>
<dbReference type="Gene3D" id="1.10.10.10">
    <property type="entry name" value="Winged helix-like DNA-binding domain superfamily/Winged helix DNA-binding domain"/>
    <property type="match status" value="1"/>
</dbReference>
<dbReference type="PATRIC" id="fig|1679170.3.peg.841"/>
<dbReference type="RefSeq" id="WP_049680095.1">
    <property type="nucleotide sequence ID" value="NZ_LFZW01000001.1"/>
</dbReference>
<keyword evidence="7" id="KW-1185">Reference proteome</keyword>
<dbReference type="GO" id="GO:0005829">
    <property type="term" value="C:cytosol"/>
    <property type="evidence" value="ECO:0007669"/>
    <property type="project" value="TreeGrafter"/>
</dbReference>
<sequence length="300" mass="34637">MDIRQIQYFSEVVKYGSFSKAAEHLYISQPTISNVVKDLENELGITLLVRTTRKLELTDTGRLLFQYGQQISHSLQHFYQELDDIKSGHKGTIKMGIFSSVGTEILTEIMSEFYNLYPEITIQFVEDGASNLKKALINGDLDVVVVDLPTDETFNHFSFLDGDLRLLVHQDHEFANKAQVRWSELQDVKFIIFREGFTVHNLIMTECRRLGFEPNIICETSQWKFILELVSFNMGITILPQSSVNEITVRNKGIKVLPLIDQQVHWQIGIAWRKGSYISLATRTWINFVKDKLEKNEIDN</sequence>
<comment type="caution">
    <text evidence="6">The sequence shown here is derived from an EMBL/GenBank/DDBJ whole genome shotgun (WGS) entry which is preliminary data.</text>
</comment>
<reference evidence="7" key="1">
    <citation type="submission" date="2015-07" db="EMBL/GenBank/DDBJ databases">
        <title>Genome sequencing project for genomic taxonomy and phylogenomics of Bacillus-like bacteria.</title>
        <authorList>
            <person name="Liu B."/>
            <person name="Wang J."/>
            <person name="Zhu Y."/>
            <person name="Liu G."/>
            <person name="Chen Q."/>
            <person name="Chen Z."/>
            <person name="Lan J."/>
            <person name="Che J."/>
            <person name="Ge C."/>
            <person name="Shi H."/>
            <person name="Pan Z."/>
            <person name="Liu X."/>
        </authorList>
    </citation>
    <scope>NUCLEOTIDE SEQUENCE [LARGE SCALE GENOMIC DNA]</scope>
    <source>
        <strain evidence="7">FJAT-27997</strain>
    </source>
</reference>
<feature type="domain" description="HTH lysR-type" evidence="5">
    <location>
        <begin position="1"/>
        <end position="58"/>
    </location>
</feature>
<dbReference type="InterPro" id="IPR000847">
    <property type="entry name" value="LysR_HTH_N"/>
</dbReference>
<organism evidence="6 7">
    <name type="scientific">Peribacillus loiseleuriae</name>
    <dbReference type="NCBI Taxonomy" id="1679170"/>
    <lineage>
        <taxon>Bacteria</taxon>
        <taxon>Bacillati</taxon>
        <taxon>Bacillota</taxon>
        <taxon>Bacilli</taxon>
        <taxon>Bacillales</taxon>
        <taxon>Bacillaceae</taxon>
        <taxon>Peribacillus</taxon>
    </lineage>
</organism>
<gene>
    <name evidence="6" type="ORF">AC625_03955</name>
</gene>
<dbReference type="SUPFAM" id="SSF46785">
    <property type="entry name" value="Winged helix' DNA-binding domain"/>
    <property type="match status" value="1"/>
</dbReference>
<dbReference type="Pfam" id="PF00126">
    <property type="entry name" value="HTH_1"/>
    <property type="match status" value="1"/>
</dbReference>
<dbReference type="AlphaFoldDB" id="A0A0K9GQ53"/>
<dbReference type="OrthoDB" id="9803735at2"/>
<dbReference type="PANTHER" id="PTHR30419">
    <property type="entry name" value="HTH-TYPE TRANSCRIPTIONAL REGULATOR YBHD"/>
    <property type="match status" value="1"/>
</dbReference>
<dbReference type="InterPro" id="IPR050950">
    <property type="entry name" value="HTH-type_LysR_regulators"/>
</dbReference>
<dbReference type="Gene3D" id="3.40.190.290">
    <property type="match status" value="1"/>
</dbReference>
<dbReference type="InterPro" id="IPR036390">
    <property type="entry name" value="WH_DNA-bd_sf"/>
</dbReference>
<dbReference type="GO" id="GO:0003677">
    <property type="term" value="F:DNA binding"/>
    <property type="evidence" value="ECO:0007669"/>
    <property type="project" value="UniProtKB-KW"/>
</dbReference>
<dbReference type="STRING" id="1679170.AC625_03955"/>
<keyword evidence="3" id="KW-0238">DNA-binding</keyword>
<keyword evidence="4" id="KW-0804">Transcription</keyword>